<dbReference type="PANTHER" id="PTHR47958">
    <property type="entry name" value="ATP-DEPENDENT RNA HELICASE DBP3"/>
    <property type="match status" value="1"/>
</dbReference>
<accession>A0A6B2FWR2</accession>
<name>A0A6B2FWR2_MYXSQ</name>
<dbReference type="SUPFAM" id="SSF52540">
    <property type="entry name" value="P-loop containing nucleoside triphosphate hydrolases"/>
    <property type="match status" value="1"/>
</dbReference>
<evidence type="ECO:0000259" key="1">
    <source>
        <dbReference type="PROSITE" id="PS51194"/>
    </source>
</evidence>
<dbReference type="SMART" id="SM00490">
    <property type="entry name" value="HELICc"/>
    <property type="match status" value="1"/>
</dbReference>
<dbReference type="AlphaFoldDB" id="A0A6B2FWR2"/>
<protein>
    <submittedName>
        <fullName evidence="2">Putative ATP-dependent RNA helicase DDX46 (Trinotate prediction)</fullName>
    </submittedName>
</protein>
<dbReference type="InterPro" id="IPR027417">
    <property type="entry name" value="P-loop_NTPase"/>
</dbReference>
<dbReference type="Gene3D" id="3.40.50.300">
    <property type="entry name" value="P-loop containing nucleotide triphosphate hydrolases"/>
    <property type="match status" value="1"/>
</dbReference>
<proteinExistence type="predicted"/>
<keyword evidence="2" id="KW-0347">Helicase</keyword>
<dbReference type="GO" id="GO:0004386">
    <property type="term" value="F:helicase activity"/>
    <property type="evidence" value="ECO:0007669"/>
    <property type="project" value="UniProtKB-KW"/>
</dbReference>
<dbReference type="InterPro" id="IPR001650">
    <property type="entry name" value="Helicase_C-like"/>
</dbReference>
<feature type="domain" description="Helicase C-terminal" evidence="1">
    <location>
        <begin position="1"/>
        <end position="108"/>
    </location>
</feature>
<evidence type="ECO:0000313" key="2">
    <source>
        <dbReference type="EMBL" id="NDJ95620.1"/>
    </source>
</evidence>
<keyword evidence="2" id="KW-0067">ATP-binding</keyword>
<dbReference type="PROSITE" id="PS51194">
    <property type="entry name" value="HELICASE_CTER"/>
    <property type="match status" value="1"/>
</dbReference>
<keyword evidence="2" id="KW-0378">Hydrolase</keyword>
<sequence>MKGHPCMTLHGGRDQYDRDSTLSDFKNGDNNILIATSVAARGLDVKNIILVVNYDCPNHGEDYVHRCGRTARAGKKGTAITFITQKDARFLKDIITVILRFHTSTVGC</sequence>
<reference evidence="2" key="1">
    <citation type="submission" date="2018-11" db="EMBL/GenBank/DDBJ databases">
        <title>Myxobolus squamalis genome and transcriptome.</title>
        <authorList>
            <person name="Yahalomi D."/>
            <person name="Atkinson S.D."/>
            <person name="Neuhof M."/>
            <person name="Chang E.S."/>
            <person name="Philippe H."/>
            <person name="Cartwright P."/>
            <person name="Bartholomew J.L."/>
            <person name="Huchon D."/>
        </authorList>
    </citation>
    <scope>NUCLEOTIDE SEQUENCE</scope>
    <source>
        <strain evidence="2">71B08</strain>
        <tissue evidence="2">Whole</tissue>
    </source>
</reference>
<dbReference type="Pfam" id="PF00271">
    <property type="entry name" value="Helicase_C"/>
    <property type="match status" value="1"/>
</dbReference>
<keyword evidence="2" id="KW-0547">Nucleotide-binding</keyword>
<organism evidence="2">
    <name type="scientific">Myxobolus squamalis</name>
    <name type="common">Myxosporean</name>
    <dbReference type="NCBI Taxonomy" id="59785"/>
    <lineage>
        <taxon>Eukaryota</taxon>
        <taxon>Metazoa</taxon>
        <taxon>Cnidaria</taxon>
        <taxon>Myxozoa</taxon>
        <taxon>Myxosporea</taxon>
        <taxon>Bivalvulida</taxon>
        <taxon>Platysporina</taxon>
        <taxon>Myxobolidae</taxon>
        <taxon>Myxobolus</taxon>
    </lineage>
</organism>
<dbReference type="EMBL" id="GHBR01000020">
    <property type="protein sequence ID" value="NDJ95620.1"/>
    <property type="molecule type" value="Transcribed_RNA"/>
</dbReference>
<dbReference type="CDD" id="cd18787">
    <property type="entry name" value="SF2_C_DEAD"/>
    <property type="match status" value="1"/>
</dbReference>